<dbReference type="InterPro" id="IPR017968">
    <property type="entry name" value="Acylphosphatase_CS"/>
</dbReference>
<dbReference type="PROSITE" id="PS51160">
    <property type="entry name" value="ACYLPHOSPHATASE_3"/>
    <property type="match status" value="1"/>
</dbReference>
<evidence type="ECO:0000256" key="7">
    <source>
        <dbReference type="RuleBase" id="RU004168"/>
    </source>
</evidence>
<dbReference type="EMBL" id="BSKO01000001">
    <property type="protein sequence ID" value="GLO67965.1"/>
    <property type="molecule type" value="Genomic_DNA"/>
</dbReference>
<evidence type="ECO:0000313" key="10">
    <source>
        <dbReference type="Proteomes" id="UP001275436"/>
    </source>
</evidence>
<comment type="similarity">
    <text evidence="1 7">Belongs to the acylphosphatase family.</text>
</comment>
<feature type="domain" description="Acylphosphatase-like" evidence="8">
    <location>
        <begin position="3"/>
        <end position="91"/>
    </location>
</feature>
<dbReference type="Pfam" id="PF00708">
    <property type="entry name" value="Acylphosphatase"/>
    <property type="match status" value="1"/>
</dbReference>
<feature type="active site" evidence="5">
    <location>
        <position position="18"/>
    </location>
</feature>
<dbReference type="Gene3D" id="3.30.70.100">
    <property type="match status" value="1"/>
</dbReference>
<keyword evidence="10" id="KW-1185">Reference proteome</keyword>
<comment type="catalytic activity">
    <reaction evidence="4 5 6">
        <text>an acyl phosphate + H2O = a carboxylate + phosphate + H(+)</text>
        <dbReference type="Rhea" id="RHEA:14965"/>
        <dbReference type="ChEBI" id="CHEBI:15377"/>
        <dbReference type="ChEBI" id="CHEBI:15378"/>
        <dbReference type="ChEBI" id="CHEBI:29067"/>
        <dbReference type="ChEBI" id="CHEBI:43474"/>
        <dbReference type="ChEBI" id="CHEBI:59918"/>
        <dbReference type="EC" id="3.6.1.7"/>
    </reaction>
</comment>
<dbReference type="PROSITE" id="PS00151">
    <property type="entry name" value="ACYLPHOSPHATASE_2"/>
    <property type="match status" value="1"/>
</dbReference>
<evidence type="ECO:0000256" key="5">
    <source>
        <dbReference type="PROSITE-ProRule" id="PRU00520"/>
    </source>
</evidence>
<evidence type="ECO:0000256" key="1">
    <source>
        <dbReference type="ARBA" id="ARBA00005614"/>
    </source>
</evidence>
<dbReference type="InterPro" id="IPR001792">
    <property type="entry name" value="Acylphosphatase-like_dom"/>
</dbReference>
<dbReference type="SUPFAM" id="SSF54975">
    <property type="entry name" value="Acylphosphatase/BLUF domain-like"/>
    <property type="match status" value="1"/>
</dbReference>
<dbReference type="EC" id="3.6.1.7" evidence="2 5"/>
<dbReference type="PANTHER" id="PTHR47268:SF4">
    <property type="entry name" value="ACYLPHOSPHATASE"/>
    <property type="match status" value="1"/>
</dbReference>
<evidence type="ECO:0000256" key="2">
    <source>
        <dbReference type="ARBA" id="ARBA00012150"/>
    </source>
</evidence>
<comment type="caution">
    <text evidence="9">The sequence shown here is derived from an EMBL/GenBank/DDBJ whole genome shotgun (WGS) entry which is preliminary data.</text>
</comment>
<evidence type="ECO:0000256" key="3">
    <source>
        <dbReference type="ARBA" id="ARBA00015991"/>
    </source>
</evidence>
<dbReference type="PRINTS" id="PR00112">
    <property type="entry name" value="ACYLPHPHTASE"/>
</dbReference>
<evidence type="ECO:0000256" key="4">
    <source>
        <dbReference type="ARBA" id="ARBA00047645"/>
    </source>
</evidence>
<sequence>MRHVKVKVKGQVQGVGFRYFTQHAASDNAIAGWVRNEDDGSVLIEAQGEEQNMDAFLKEVEQGPTKFARVQDMELTELEEDAGLTKFEVKY</sequence>
<dbReference type="PROSITE" id="PS00150">
    <property type="entry name" value="ACYLPHOSPHATASE_1"/>
    <property type="match status" value="1"/>
</dbReference>
<name>A0ABQ5TPD8_9BACI</name>
<dbReference type="RefSeq" id="WP_017798506.1">
    <property type="nucleotide sequence ID" value="NZ_BSKO01000001.1"/>
</dbReference>
<dbReference type="InterPro" id="IPR036046">
    <property type="entry name" value="Acylphosphatase-like_dom_sf"/>
</dbReference>
<organism evidence="9 10">
    <name type="scientific">Oceanobacillus kimchii</name>
    <dbReference type="NCBI Taxonomy" id="746691"/>
    <lineage>
        <taxon>Bacteria</taxon>
        <taxon>Bacillati</taxon>
        <taxon>Bacillota</taxon>
        <taxon>Bacilli</taxon>
        <taxon>Bacillales</taxon>
        <taxon>Bacillaceae</taxon>
        <taxon>Oceanobacillus</taxon>
    </lineage>
</organism>
<accession>A0ABQ5TPD8</accession>
<proteinExistence type="inferred from homology"/>
<evidence type="ECO:0000259" key="8">
    <source>
        <dbReference type="PROSITE" id="PS51160"/>
    </source>
</evidence>
<dbReference type="Proteomes" id="UP001275436">
    <property type="component" value="Unassembled WGS sequence"/>
</dbReference>
<feature type="active site" evidence="5">
    <location>
        <position position="36"/>
    </location>
</feature>
<keyword evidence="5 6" id="KW-0378">Hydrolase</keyword>
<reference evidence="9 10" key="1">
    <citation type="submission" date="2023-02" db="EMBL/GenBank/DDBJ databases">
        <title>Oceanobacillus kimchii IFOP_LL358 isolated form Alexandrium catenella lab strain.</title>
        <authorList>
            <person name="Gajardo G."/>
            <person name="Ueki S."/>
            <person name="Maruyama F."/>
        </authorList>
    </citation>
    <scope>NUCLEOTIDE SEQUENCE [LARGE SCALE GENOMIC DNA]</scope>
    <source>
        <strain evidence="9 10">IFOP_LL358</strain>
    </source>
</reference>
<evidence type="ECO:0000256" key="6">
    <source>
        <dbReference type="RuleBase" id="RU000553"/>
    </source>
</evidence>
<dbReference type="PANTHER" id="PTHR47268">
    <property type="entry name" value="ACYLPHOSPHATASE"/>
    <property type="match status" value="1"/>
</dbReference>
<protein>
    <recommendedName>
        <fullName evidence="3 5">Acylphosphatase</fullName>
        <ecNumber evidence="2 5">3.6.1.7</ecNumber>
    </recommendedName>
</protein>
<dbReference type="InterPro" id="IPR020456">
    <property type="entry name" value="Acylphosphatase"/>
</dbReference>
<evidence type="ECO:0000313" key="9">
    <source>
        <dbReference type="EMBL" id="GLO67965.1"/>
    </source>
</evidence>
<gene>
    <name evidence="9" type="primary">acyP</name>
    <name evidence="9" type="ORF">MACH08_37490</name>
</gene>